<dbReference type="GO" id="GO:0005543">
    <property type="term" value="F:phospholipid binding"/>
    <property type="evidence" value="ECO:0007669"/>
    <property type="project" value="TreeGrafter"/>
</dbReference>
<dbReference type="KEGG" id="afy:BW247_09090"/>
<evidence type="ECO:0000256" key="6">
    <source>
        <dbReference type="ARBA" id="ARBA00022556"/>
    </source>
</evidence>
<dbReference type="STRING" id="1765967.BW247_09090"/>
<dbReference type="PANTHER" id="PTHR30372">
    <property type="entry name" value="LIPID-A-DISACCHARIDE SYNTHASE"/>
    <property type="match status" value="1"/>
</dbReference>
<dbReference type="GO" id="GO:0016020">
    <property type="term" value="C:membrane"/>
    <property type="evidence" value="ECO:0007669"/>
    <property type="project" value="GOC"/>
</dbReference>
<dbReference type="SUPFAM" id="SSF53756">
    <property type="entry name" value="UDP-Glycosyltransferase/glycogen phosphorylase"/>
    <property type="match status" value="1"/>
</dbReference>
<dbReference type="InterPro" id="IPR003835">
    <property type="entry name" value="Glyco_trans_19"/>
</dbReference>
<organism evidence="12 13">
    <name type="scientific">Acidihalobacter ferrooxydans</name>
    <dbReference type="NCBI Taxonomy" id="1765967"/>
    <lineage>
        <taxon>Bacteria</taxon>
        <taxon>Pseudomonadati</taxon>
        <taxon>Pseudomonadota</taxon>
        <taxon>Gammaproteobacteria</taxon>
        <taxon>Chromatiales</taxon>
        <taxon>Ectothiorhodospiraceae</taxon>
        <taxon>Acidihalobacter</taxon>
    </lineage>
</organism>
<dbReference type="EMBL" id="CP019434">
    <property type="protein sequence ID" value="APZ43228.1"/>
    <property type="molecule type" value="Genomic_DNA"/>
</dbReference>
<dbReference type="RefSeq" id="WP_076836869.1">
    <property type="nucleotide sequence ID" value="NZ_CP019434.1"/>
</dbReference>
<keyword evidence="13" id="KW-1185">Reference proteome</keyword>
<gene>
    <name evidence="11" type="primary">lpxB</name>
    <name evidence="12" type="ORF">BW247_09090</name>
</gene>
<dbReference type="GO" id="GO:0009245">
    <property type="term" value="P:lipid A biosynthetic process"/>
    <property type="evidence" value="ECO:0007669"/>
    <property type="project" value="UniProtKB-UniRule"/>
</dbReference>
<dbReference type="UniPathway" id="UPA00973"/>
<name>A0A1P8UHA7_9GAMM</name>
<dbReference type="AlphaFoldDB" id="A0A1P8UHA7"/>
<sequence length="392" mass="43458">MSSHPDNPSHGQRILIVAGEASGDHHGARLVREVLRRAPGIRFSGIGGEAMRHAGVEVLIDSSDLAVVGLVEVLMHYRTLRNALELMREKLRRERPDLLVLIDYPDFNLRLAKTARELGIRVLYYISPQVWAWRQKRVHAIRECVDMMAVVFPFEKPFYEAADVPVRFVGHPLTDEVHSELSRAQSAAEFGLDPERPVVGLFPGSRRSELQRLLPLQLAAARLLREKIPGLQFILPRASTLSDTAVSSHLRAANLDVKQVTGNFYDIIQCCDAIVSASGTATLEIALMGKPLVVVYRVNPISYQLMRRLIKVDHIALCNIVAGRRVARELIQNQATPAAIATELQQILTDAGYADSLREGFAQIREKLRGDGTNATDIANVLLDMIAPSPTP</sequence>
<proteinExistence type="inferred from homology"/>
<dbReference type="OrthoDB" id="9801642at2"/>
<dbReference type="PANTHER" id="PTHR30372:SF4">
    <property type="entry name" value="LIPID-A-DISACCHARIDE SYNTHASE, MITOCHONDRIAL-RELATED"/>
    <property type="match status" value="1"/>
</dbReference>
<evidence type="ECO:0000256" key="11">
    <source>
        <dbReference type="HAMAP-Rule" id="MF_00392"/>
    </source>
</evidence>
<evidence type="ECO:0000256" key="10">
    <source>
        <dbReference type="ARBA" id="ARBA00048975"/>
    </source>
</evidence>
<evidence type="ECO:0000256" key="2">
    <source>
        <dbReference type="ARBA" id="ARBA00007868"/>
    </source>
</evidence>
<keyword evidence="7 11" id="KW-0328">Glycosyltransferase</keyword>
<evidence type="ECO:0000256" key="3">
    <source>
        <dbReference type="ARBA" id="ARBA00012687"/>
    </source>
</evidence>
<evidence type="ECO:0000256" key="8">
    <source>
        <dbReference type="ARBA" id="ARBA00022679"/>
    </source>
</evidence>
<dbReference type="Proteomes" id="UP000243807">
    <property type="component" value="Chromosome"/>
</dbReference>
<protein>
    <recommendedName>
        <fullName evidence="4 11">Lipid-A-disaccharide synthase</fullName>
        <ecNumber evidence="3 11">2.4.1.182</ecNumber>
    </recommendedName>
</protein>
<comment type="function">
    <text evidence="1 11">Condensation of UDP-2,3-diacylglucosamine and 2,3-diacylglucosamine-1-phosphate to form lipid A disaccharide, a precursor of lipid A, a phosphorylated glycolipid that anchors the lipopolysaccharide to the outer membrane of the cell.</text>
</comment>
<dbReference type="Pfam" id="PF02684">
    <property type="entry name" value="LpxB"/>
    <property type="match status" value="1"/>
</dbReference>
<accession>A0A1P8UHA7</accession>
<keyword evidence="9 11" id="KW-0443">Lipid metabolism</keyword>
<dbReference type="EC" id="2.4.1.182" evidence="3 11"/>
<dbReference type="Gene3D" id="3.40.50.2000">
    <property type="entry name" value="Glycogen Phosphorylase B"/>
    <property type="match status" value="1"/>
</dbReference>
<dbReference type="GO" id="GO:0008915">
    <property type="term" value="F:lipid-A-disaccharide synthase activity"/>
    <property type="evidence" value="ECO:0007669"/>
    <property type="project" value="UniProtKB-UniRule"/>
</dbReference>
<evidence type="ECO:0000256" key="1">
    <source>
        <dbReference type="ARBA" id="ARBA00002056"/>
    </source>
</evidence>
<evidence type="ECO:0000256" key="5">
    <source>
        <dbReference type="ARBA" id="ARBA00022516"/>
    </source>
</evidence>
<evidence type="ECO:0000256" key="9">
    <source>
        <dbReference type="ARBA" id="ARBA00023098"/>
    </source>
</evidence>
<comment type="pathway">
    <text evidence="11">Bacterial outer membrane biogenesis; LPS lipid A biosynthesis.</text>
</comment>
<comment type="catalytic activity">
    <reaction evidence="10 11">
        <text>a lipid X + a UDP-2-N,3-O-bis[(3R)-3-hydroxyacyl]-alpha-D-glucosamine = a lipid A disaccharide + UDP + H(+)</text>
        <dbReference type="Rhea" id="RHEA:67828"/>
        <dbReference type="ChEBI" id="CHEBI:15378"/>
        <dbReference type="ChEBI" id="CHEBI:58223"/>
        <dbReference type="ChEBI" id="CHEBI:137748"/>
        <dbReference type="ChEBI" id="CHEBI:176338"/>
        <dbReference type="ChEBI" id="CHEBI:176343"/>
        <dbReference type="EC" id="2.4.1.182"/>
    </reaction>
</comment>
<dbReference type="NCBIfam" id="TIGR00215">
    <property type="entry name" value="lpxB"/>
    <property type="match status" value="1"/>
</dbReference>
<evidence type="ECO:0000313" key="12">
    <source>
        <dbReference type="EMBL" id="APZ43228.1"/>
    </source>
</evidence>
<keyword evidence="8 11" id="KW-0808">Transferase</keyword>
<evidence type="ECO:0000313" key="13">
    <source>
        <dbReference type="Proteomes" id="UP000243807"/>
    </source>
</evidence>
<reference evidence="12 13" key="1">
    <citation type="submission" date="2017-01" db="EMBL/GenBank/DDBJ databases">
        <title>Draft sequence of Acidihalobacter ferrooxidans strain DSM 14175 (strain V8).</title>
        <authorList>
            <person name="Khaleque H.N."/>
            <person name="Ramsay J.P."/>
            <person name="Murphy R.J.T."/>
            <person name="Kaksonen A.H."/>
            <person name="Boxall N.J."/>
            <person name="Watkin E.L.J."/>
        </authorList>
    </citation>
    <scope>NUCLEOTIDE SEQUENCE [LARGE SCALE GENOMIC DNA]</scope>
    <source>
        <strain evidence="12 13">V8</strain>
    </source>
</reference>
<comment type="similarity">
    <text evidence="2 11">Belongs to the LpxB family.</text>
</comment>
<dbReference type="HAMAP" id="MF_00392">
    <property type="entry name" value="LpxB"/>
    <property type="match status" value="1"/>
</dbReference>
<keyword evidence="5 11" id="KW-0444">Lipid biosynthesis</keyword>
<evidence type="ECO:0000256" key="7">
    <source>
        <dbReference type="ARBA" id="ARBA00022676"/>
    </source>
</evidence>
<keyword evidence="6 11" id="KW-0441">Lipid A biosynthesis</keyword>
<evidence type="ECO:0000256" key="4">
    <source>
        <dbReference type="ARBA" id="ARBA00020902"/>
    </source>
</evidence>